<keyword evidence="2" id="KW-0813">Transport</keyword>
<keyword evidence="11" id="KW-1185">Reference proteome</keyword>
<evidence type="ECO:0000313" key="10">
    <source>
        <dbReference type="EMBL" id="ADC52074.1"/>
    </source>
</evidence>
<comment type="subcellular location">
    <subcellularLocation>
        <location evidence="1">Cell membrane</location>
        <topology evidence="1">Multi-pass membrane protein</topology>
    </subcellularLocation>
</comment>
<feature type="transmembrane region" description="Helical" evidence="8">
    <location>
        <begin position="302"/>
        <end position="320"/>
    </location>
</feature>
<evidence type="ECO:0000256" key="8">
    <source>
        <dbReference type="SAM" id="Phobius"/>
    </source>
</evidence>
<feature type="transmembrane region" description="Helical" evidence="8">
    <location>
        <begin position="12"/>
        <end position="34"/>
    </location>
</feature>
<evidence type="ECO:0000256" key="1">
    <source>
        <dbReference type="ARBA" id="ARBA00004651"/>
    </source>
</evidence>
<evidence type="ECO:0000256" key="4">
    <source>
        <dbReference type="ARBA" id="ARBA00022692"/>
    </source>
</evidence>
<keyword evidence="3" id="KW-1003">Cell membrane</keyword>
<feature type="transmembrane region" description="Helical" evidence="8">
    <location>
        <begin position="46"/>
        <end position="71"/>
    </location>
</feature>
<dbReference type="Proteomes" id="UP000001544">
    <property type="component" value="Plasmid pBpOF4-01"/>
</dbReference>
<reference evidence="10 11" key="1">
    <citation type="journal article" date="2011" name="Environ. Microbiol.">
        <title>Genome of alkaliphilic Bacillus pseudofirmus OF4 reveals adaptations that support the ability to grow in an external pH range from 7.5 to 11.4.</title>
        <authorList>
            <person name="Janto B."/>
            <person name="Ahmed A."/>
            <person name="Ito M."/>
            <person name="Liu J."/>
            <person name="Hicks D.B."/>
            <person name="Pagni S."/>
            <person name="Fackelmayer O.J."/>
            <person name="Smith T.A."/>
            <person name="Earl J."/>
            <person name="Elbourne L.D."/>
            <person name="Hassan K."/>
            <person name="Paulsen I.T."/>
            <person name="Kolsto A.B."/>
            <person name="Tourasse N.J."/>
            <person name="Ehrlich G.D."/>
            <person name="Boissy R."/>
            <person name="Ivey D.M."/>
            <person name="Li G."/>
            <person name="Xue Y."/>
            <person name="Ma Y."/>
            <person name="Hu F.Z."/>
            <person name="Krulwich T.A."/>
        </authorList>
    </citation>
    <scope>NUCLEOTIDE SEQUENCE [LARGE SCALE GENOMIC DNA]</scope>
    <source>
        <strain evidence="11">ATCC BAA-2126 / JCM 17055 / OF4</strain>
    </source>
</reference>
<dbReference type="InterPro" id="IPR020846">
    <property type="entry name" value="MFS_dom"/>
</dbReference>
<dbReference type="InterPro" id="IPR005829">
    <property type="entry name" value="Sugar_transporter_CS"/>
</dbReference>
<feature type="transmembrane region" description="Helical" evidence="8">
    <location>
        <begin position="166"/>
        <end position="186"/>
    </location>
</feature>
<evidence type="ECO:0000313" key="11">
    <source>
        <dbReference type="Proteomes" id="UP000001544"/>
    </source>
</evidence>
<feature type="transmembrane region" description="Helical" evidence="8">
    <location>
        <begin position="212"/>
        <end position="235"/>
    </location>
</feature>
<dbReference type="PANTHER" id="PTHR23517:SF2">
    <property type="entry name" value="MULTIDRUG RESISTANCE PROTEIN MDTH"/>
    <property type="match status" value="1"/>
</dbReference>
<dbReference type="Gene3D" id="1.20.1250.20">
    <property type="entry name" value="MFS general substrate transporter like domains"/>
    <property type="match status" value="1"/>
</dbReference>
<sequence>MIIQDIKKLDRTMLILLFGVLLSHLGTYLVIPMLPIMLKIDAALSLAQIGMILAMNAISFQFGSLLGGFLADRIGRRFIIGLGAMIGAVGLIGFGLFNIFGLLLVASLITGLGNGLNAPSTKAAIAALASEETQTTAFSMRGIAANIGTAAAGLIIFFVVTGSSKLIFWIAGVIYVVLALKSWFFLPKNCGGANCPVIPSGAYKEVFKNKPFIMFGVVSVVIWALYAQLALTLPLRATEVLPDPSNVALIWTINSGIVILAQNVMTGKVIQRLHPLTALAFGMLFIGFGVGSLYFATSFFHLVLSGAIFVVGEMLILPTIDSTISQLSTAGLIGLFFGLANVMSGLGEAGGNFIGGQLLQIGTEVSYLPWVVYGATGVALFLVVLLLKKWQPLEQLLQKATTQDDKPRHAPRVQPGPTKNRSHPFSGWEQEVFFRKKSSTEIGR</sequence>
<dbReference type="GO" id="GO:0005886">
    <property type="term" value="C:plasma membrane"/>
    <property type="evidence" value="ECO:0007669"/>
    <property type="project" value="UniProtKB-SubCell"/>
</dbReference>
<accession>D3G148</accession>
<feature type="transmembrane region" description="Helical" evidence="8">
    <location>
        <begin position="247"/>
        <end position="264"/>
    </location>
</feature>
<feature type="transmembrane region" description="Helical" evidence="8">
    <location>
        <begin position="142"/>
        <end position="160"/>
    </location>
</feature>
<dbReference type="PANTHER" id="PTHR23517">
    <property type="entry name" value="RESISTANCE PROTEIN MDTM, PUTATIVE-RELATED-RELATED"/>
    <property type="match status" value="1"/>
</dbReference>
<dbReference type="HOGENOM" id="CLU_001265_60_4_9"/>
<geneLocation type="plasmid" evidence="10 11">
    <name>pBpOF4-01</name>
</geneLocation>
<keyword evidence="4 8" id="KW-0812">Transmembrane</keyword>
<dbReference type="RefSeq" id="WP_012960993.1">
    <property type="nucleotide sequence ID" value="NC_013792.1"/>
</dbReference>
<dbReference type="InterPro" id="IPR050171">
    <property type="entry name" value="MFS_Transporters"/>
</dbReference>
<evidence type="ECO:0000256" key="3">
    <source>
        <dbReference type="ARBA" id="ARBA00022475"/>
    </source>
</evidence>
<dbReference type="PROSITE" id="PS00216">
    <property type="entry name" value="SUGAR_TRANSPORT_1"/>
    <property type="match status" value="1"/>
</dbReference>
<dbReference type="SUPFAM" id="SSF103473">
    <property type="entry name" value="MFS general substrate transporter"/>
    <property type="match status" value="1"/>
</dbReference>
<dbReference type="Pfam" id="PF07690">
    <property type="entry name" value="MFS_1"/>
    <property type="match status" value="1"/>
</dbReference>
<name>D3G148_ALKPO</name>
<keyword evidence="10" id="KW-0614">Plasmid</keyword>
<dbReference type="CDD" id="cd17329">
    <property type="entry name" value="MFS_MdtH_MDR_like"/>
    <property type="match status" value="1"/>
</dbReference>
<keyword evidence="5 8" id="KW-1133">Transmembrane helix</keyword>
<feature type="transmembrane region" description="Helical" evidence="8">
    <location>
        <begin position="367"/>
        <end position="387"/>
    </location>
</feature>
<organism evidence="10 11">
    <name type="scientific">Alkalihalophilus pseudofirmus (strain ATCC BAA-2126 / JCM 17055 / OF4)</name>
    <name type="common">Bacillus pseudofirmus</name>
    <dbReference type="NCBI Taxonomy" id="398511"/>
    <lineage>
        <taxon>Bacteria</taxon>
        <taxon>Bacillati</taxon>
        <taxon>Bacillota</taxon>
        <taxon>Bacilli</taxon>
        <taxon>Bacillales</taxon>
        <taxon>Bacillaceae</taxon>
        <taxon>Alkalihalophilus</taxon>
    </lineage>
</organism>
<feature type="domain" description="Major facilitator superfamily (MFS) profile" evidence="9">
    <location>
        <begin position="12"/>
        <end position="392"/>
    </location>
</feature>
<dbReference type="KEGG" id="bpf:BpOF4_20384"/>
<dbReference type="PROSITE" id="PS50850">
    <property type="entry name" value="MFS"/>
    <property type="match status" value="1"/>
</dbReference>
<proteinExistence type="predicted"/>
<feature type="transmembrane region" description="Helical" evidence="8">
    <location>
        <begin position="327"/>
        <end position="347"/>
    </location>
</feature>
<dbReference type="InterPro" id="IPR036259">
    <property type="entry name" value="MFS_trans_sf"/>
</dbReference>
<dbReference type="GO" id="GO:0022857">
    <property type="term" value="F:transmembrane transporter activity"/>
    <property type="evidence" value="ECO:0007669"/>
    <property type="project" value="InterPro"/>
</dbReference>
<evidence type="ECO:0000256" key="5">
    <source>
        <dbReference type="ARBA" id="ARBA00022989"/>
    </source>
</evidence>
<evidence type="ECO:0000256" key="6">
    <source>
        <dbReference type="ARBA" id="ARBA00023136"/>
    </source>
</evidence>
<dbReference type="InterPro" id="IPR011701">
    <property type="entry name" value="MFS"/>
</dbReference>
<gene>
    <name evidence="10" type="ordered locus">BpOF4_20384</name>
</gene>
<dbReference type="AlphaFoldDB" id="D3G148"/>
<keyword evidence="6 8" id="KW-0472">Membrane</keyword>
<feature type="region of interest" description="Disordered" evidence="7">
    <location>
        <begin position="401"/>
        <end position="429"/>
    </location>
</feature>
<feature type="transmembrane region" description="Helical" evidence="8">
    <location>
        <begin position="78"/>
        <end position="97"/>
    </location>
</feature>
<dbReference type="EMBL" id="CP001879">
    <property type="protein sequence ID" value="ADC52074.1"/>
    <property type="molecule type" value="Genomic_DNA"/>
</dbReference>
<evidence type="ECO:0000256" key="2">
    <source>
        <dbReference type="ARBA" id="ARBA00022448"/>
    </source>
</evidence>
<evidence type="ECO:0000256" key="7">
    <source>
        <dbReference type="SAM" id="MobiDB-lite"/>
    </source>
</evidence>
<evidence type="ECO:0000259" key="9">
    <source>
        <dbReference type="PROSITE" id="PS50850"/>
    </source>
</evidence>
<protein>
    <submittedName>
        <fullName evidence="10">Major facilitator transporter</fullName>
    </submittedName>
</protein>
<dbReference type="eggNOG" id="COG2271">
    <property type="taxonomic scope" value="Bacteria"/>
</dbReference>
<feature type="transmembrane region" description="Helical" evidence="8">
    <location>
        <begin position="276"/>
        <end position="296"/>
    </location>
</feature>